<dbReference type="PATRIC" id="fig|28092.6.peg.1222"/>
<dbReference type="EMBL" id="LAQU01000003">
    <property type="protein sequence ID" value="KKB64821.1"/>
    <property type="molecule type" value="Genomic_DNA"/>
</dbReference>
<dbReference type="InterPro" id="IPR050268">
    <property type="entry name" value="NADH-dep_flavin_reductase"/>
</dbReference>
<gene>
    <name evidence="4" type="ORF">WM40_05150</name>
</gene>
<dbReference type="Pfam" id="PF01613">
    <property type="entry name" value="Flavin_Reduct"/>
    <property type="match status" value="1"/>
</dbReference>
<dbReference type="SUPFAM" id="SSF50475">
    <property type="entry name" value="FMN-binding split barrel"/>
    <property type="match status" value="1"/>
</dbReference>
<evidence type="ECO:0000256" key="2">
    <source>
        <dbReference type="ARBA" id="ARBA00023002"/>
    </source>
</evidence>
<dbReference type="Gene3D" id="2.30.110.10">
    <property type="entry name" value="Electron Transport, Fmn-binding Protein, Chain A"/>
    <property type="match status" value="1"/>
</dbReference>
<comment type="similarity">
    <text evidence="1">Belongs to the non-flavoprotein flavin reductase family.</text>
</comment>
<dbReference type="STRING" id="28092.WM40_05150"/>
<name>A0A0F5K3W3_9BURK</name>
<evidence type="ECO:0000259" key="3">
    <source>
        <dbReference type="SMART" id="SM00903"/>
    </source>
</evidence>
<dbReference type="OrthoDB" id="9792858at2"/>
<sequence>MRALRNAFGQYPTGITVITATAQDGRKIGLTANSFASLSLDPPLVLWSLGKTSPSRDDFAGAGYFAINVLTQAQIALSRQFSQPSPDKYAGVEYRESMGGTMVLNDCSACFICRNVTQYDGGDHLIFIGQVEHFEAKGHAPLVFHLGQYRIVANHPNVL</sequence>
<keyword evidence="5" id="KW-1185">Reference proteome</keyword>
<feature type="domain" description="Flavin reductase like" evidence="3">
    <location>
        <begin position="8"/>
        <end position="151"/>
    </location>
</feature>
<protein>
    <submittedName>
        <fullName evidence="4">Flavin reductase</fullName>
    </submittedName>
</protein>
<dbReference type="PANTHER" id="PTHR30466">
    <property type="entry name" value="FLAVIN REDUCTASE"/>
    <property type="match status" value="1"/>
</dbReference>
<dbReference type="PANTHER" id="PTHR30466:SF11">
    <property type="entry name" value="FLAVIN-DEPENDENT MONOOXYGENASE, REDUCTASE SUBUNIT HSAB"/>
    <property type="match status" value="1"/>
</dbReference>
<evidence type="ECO:0000313" key="4">
    <source>
        <dbReference type="EMBL" id="KKB64821.1"/>
    </source>
</evidence>
<dbReference type="GO" id="GO:0042602">
    <property type="term" value="F:riboflavin reductase (NADPH) activity"/>
    <property type="evidence" value="ECO:0007669"/>
    <property type="project" value="TreeGrafter"/>
</dbReference>
<dbReference type="InterPro" id="IPR002563">
    <property type="entry name" value="Flavin_Rdtase-like_dom"/>
</dbReference>
<comment type="caution">
    <text evidence="4">The sequence shown here is derived from an EMBL/GenBank/DDBJ whole genome shotgun (WGS) entry which is preliminary data.</text>
</comment>
<organism evidence="4 5">
    <name type="scientific">Robbsia andropogonis</name>
    <dbReference type="NCBI Taxonomy" id="28092"/>
    <lineage>
        <taxon>Bacteria</taxon>
        <taxon>Pseudomonadati</taxon>
        <taxon>Pseudomonadota</taxon>
        <taxon>Betaproteobacteria</taxon>
        <taxon>Burkholderiales</taxon>
        <taxon>Burkholderiaceae</taxon>
        <taxon>Robbsia</taxon>
    </lineage>
</organism>
<evidence type="ECO:0000256" key="1">
    <source>
        <dbReference type="ARBA" id="ARBA00008898"/>
    </source>
</evidence>
<dbReference type="RefSeq" id="WP_046152351.1">
    <property type="nucleotide sequence ID" value="NZ_CADFGU010000005.1"/>
</dbReference>
<reference evidence="4 5" key="1">
    <citation type="submission" date="2015-03" db="EMBL/GenBank/DDBJ databases">
        <title>Draft Genome Sequence of Burkholderia andropogonis type strain ICMP2807, isolated from Sorghum bicolor.</title>
        <authorList>
            <person name="Lopes-Santos L."/>
            <person name="Castro D.B."/>
            <person name="Ottoboni L.M."/>
            <person name="Park D."/>
            <person name="Weirc B.S."/>
            <person name="Destefano S.A."/>
        </authorList>
    </citation>
    <scope>NUCLEOTIDE SEQUENCE [LARGE SCALE GENOMIC DNA]</scope>
    <source>
        <strain evidence="4 5">ICMP2807</strain>
    </source>
</reference>
<accession>A0A0F5K3W3</accession>
<dbReference type="InterPro" id="IPR012349">
    <property type="entry name" value="Split_barrel_FMN-bd"/>
</dbReference>
<keyword evidence="2" id="KW-0560">Oxidoreductase</keyword>
<dbReference type="AlphaFoldDB" id="A0A0F5K3W3"/>
<dbReference type="SMART" id="SM00903">
    <property type="entry name" value="Flavin_Reduct"/>
    <property type="match status" value="1"/>
</dbReference>
<evidence type="ECO:0000313" key="5">
    <source>
        <dbReference type="Proteomes" id="UP000033618"/>
    </source>
</evidence>
<proteinExistence type="inferred from homology"/>
<dbReference type="Proteomes" id="UP000033618">
    <property type="component" value="Unassembled WGS sequence"/>
</dbReference>
<dbReference type="GO" id="GO:0010181">
    <property type="term" value="F:FMN binding"/>
    <property type="evidence" value="ECO:0007669"/>
    <property type="project" value="InterPro"/>
</dbReference>